<feature type="transmembrane region" description="Helical" evidence="7">
    <location>
        <begin position="330"/>
        <end position="360"/>
    </location>
</feature>
<feature type="transmembrane region" description="Helical" evidence="7">
    <location>
        <begin position="171"/>
        <end position="193"/>
    </location>
</feature>
<proteinExistence type="predicted"/>
<dbReference type="InterPro" id="IPR006037">
    <property type="entry name" value="RCK_C"/>
</dbReference>
<feature type="domain" description="RCK C-terminal" evidence="8">
    <location>
        <begin position="226"/>
        <end position="307"/>
    </location>
</feature>
<feature type="transmembrane region" description="Helical" evidence="7">
    <location>
        <begin position="458"/>
        <end position="481"/>
    </location>
</feature>
<gene>
    <name evidence="9" type="ORF">GB864_12470</name>
</gene>
<keyword evidence="5 7" id="KW-1133">Transmembrane helix</keyword>
<feature type="transmembrane region" description="Helical" evidence="7">
    <location>
        <begin position="372"/>
        <end position="392"/>
    </location>
</feature>
<keyword evidence="3 7" id="KW-0812">Transmembrane</keyword>
<dbReference type="RefSeq" id="WP_160425537.1">
    <property type="nucleotide sequence ID" value="NZ_WSTA01000057.1"/>
</dbReference>
<accession>A0A6I4P6Q8</accession>
<organism evidence="9 10">
    <name type="scientific">Agromyces seonyuensis</name>
    <dbReference type="NCBI Taxonomy" id="2662446"/>
    <lineage>
        <taxon>Bacteria</taxon>
        <taxon>Bacillati</taxon>
        <taxon>Actinomycetota</taxon>
        <taxon>Actinomycetes</taxon>
        <taxon>Micrococcales</taxon>
        <taxon>Microbacteriaceae</taxon>
        <taxon>Agromyces</taxon>
    </lineage>
</organism>
<dbReference type="PROSITE" id="PS51202">
    <property type="entry name" value="RCK_C"/>
    <property type="match status" value="1"/>
</dbReference>
<comment type="subcellular location">
    <subcellularLocation>
        <location evidence="1">Membrane</location>
        <topology evidence="1">Multi-pass membrane protein</topology>
    </subcellularLocation>
</comment>
<evidence type="ECO:0000313" key="9">
    <source>
        <dbReference type="EMBL" id="MWB99357.1"/>
    </source>
</evidence>
<evidence type="ECO:0000256" key="1">
    <source>
        <dbReference type="ARBA" id="ARBA00004141"/>
    </source>
</evidence>
<evidence type="ECO:0000256" key="4">
    <source>
        <dbReference type="ARBA" id="ARBA00022737"/>
    </source>
</evidence>
<dbReference type="AlphaFoldDB" id="A0A6I4P6Q8"/>
<dbReference type="SUPFAM" id="SSF116726">
    <property type="entry name" value="TrkA C-terminal domain-like"/>
    <property type="match status" value="1"/>
</dbReference>
<sequence>MDPVVATFVILGLAVIAFAAGVNVVIASLGVAVALWATGVLTLDQALAGFGDPTVMFIATLFVVSEALDATGVTTWIAERVVGSAGTGRRRLILVVSSIAALLTAFISVNGAVAALVPVVVVVATQAGIPTSKLLMPIAFAAHAGSLLLLTGTPVNIIVSDLAVQGGGTAFGFFEFALAGLPLTIVVIAYLVWLGPKLAPLRTPESAPPALGDLAPTIRRQYELSTDTSQLLLRDRGVVEAVVPPRSPLIGTQLLPGMTTPRYGLVVLAAQRGDVPLTEQERLRAGDVLVLSGDWSALRRKAASSELLIVDDPEFVRRTVPLGRGSRRTLVIAGVMVVLLATGIVPPAIAGLLAAGAVVITRVLTVPETFRAIQWTTVVLIAGMLPMATAFLDTGAAELLGNAILDLTGPERPWLVLAVLSVATLILGQFVSNSAAVLVLAPVAIAVATQTGTNIQTYMMALTVAAAAAFFTPVATPANLMIQEPGGYRFGDYWKLGLVPALLFLATAVFWVPFVWPLSG</sequence>
<dbReference type="GO" id="GO:0005886">
    <property type="term" value="C:plasma membrane"/>
    <property type="evidence" value="ECO:0007669"/>
    <property type="project" value="TreeGrafter"/>
</dbReference>
<dbReference type="GO" id="GO:0008324">
    <property type="term" value="F:monoatomic cation transmembrane transporter activity"/>
    <property type="evidence" value="ECO:0007669"/>
    <property type="project" value="InterPro"/>
</dbReference>
<dbReference type="InterPro" id="IPR051679">
    <property type="entry name" value="DASS-Related_Transporters"/>
</dbReference>
<evidence type="ECO:0000256" key="2">
    <source>
        <dbReference type="ARBA" id="ARBA00022448"/>
    </source>
</evidence>
<evidence type="ECO:0000256" key="7">
    <source>
        <dbReference type="SAM" id="Phobius"/>
    </source>
</evidence>
<name>A0A6I4P6Q8_9MICO</name>
<feature type="transmembrane region" description="Helical" evidence="7">
    <location>
        <begin position="413"/>
        <end position="446"/>
    </location>
</feature>
<feature type="transmembrane region" description="Helical" evidence="7">
    <location>
        <begin position="98"/>
        <end position="122"/>
    </location>
</feature>
<dbReference type="PANTHER" id="PTHR43652:SF2">
    <property type="entry name" value="BASIC AMINO ACID ANTIPORTER YFCC-RELATED"/>
    <property type="match status" value="1"/>
</dbReference>
<evidence type="ECO:0000256" key="3">
    <source>
        <dbReference type="ARBA" id="ARBA00022692"/>
    </source>
</evidence>
<dbReference type="GO" id="GO:0006813">
    <property type="term" value="P:potassium ion transport"/>
    <property type="evidence" value="ECO:0007669"/>
    <property type="project" value="InterPro"/>
</dbReference>
<feature type="transmembrane region" description="Helical" evidence="7">
    <location>
        <begin position="134"/>
        <end position="159"/>
    </location>
</feature>
<dbReference type="Pfam" id="PF03600">
    <property type="entry name" value="CitMHS"/>
    <property type="match status" value="1"/>
</dbReference>
<dbReference type="InterPro" id="IPR004680">
    <property type="entry name" value="Cit_transptr-like_dom"/>
</dbReference>
<keyword evidence="4" id="KW-0677">Repeat</keyword>
<keyword evidence="10" id="KW-1185">Reference proteome</keyword>
<dbReference type="PANTHER" id="PTHR43652">
    <property type="entry name" value="BASIC AMINO ACID ANTIPORTER YFCC-RELATED"/>
    <property type="match status" value="1"/>
</dbReference>
<comment type="caution">
    <text evidence="9">The sequence shown here is derived from an EMBL/GenBank/DDBJ whole genome shotgun (WGS) entry which is preliminary data.</text>
</comment>
<evidence type="ECO:0000256" key="6">
    <source>
        <dbReference type="ARBA" id="ARBA00023136"/>
    </source>
</evidence>
<evidence type="ECO:0000259" key="8">
    <source>
        <dbReference type="PROSITE" id="PS51202"/>
    </source>
</evidence>
<dbReference type="InterPro" id="IPR036721">
    <property type="entry name" value="RCK_C_sf"/>
</dbReference>
<keyword evidence="2" id="KW-0813">Transport</keyword>
<keyword evidence="6 7" id="KW-0472">Membrane</keyword>
<feature type="transmembrane region" description="Helical" evidence="7">
    <location>
        <begin position="493"/>
        <end position="516"/>
    </location>
</feature>
<feature type="transmembrane region" description="Helical" evidence="7">
    <location>
        <begin position="55"/>
        <end position="78"/>
    </location>
</feature>
<feature type="transmembrane region" description="Helical" evidence="7">
    <location>
        <begin position="29"/>
        <end position="48"/>
    </location>
</feature>
<evidence type="ECO:0000313" key="10">
    <source>
        <dbReference type="Proteomes" id="UP000438182"/>
    </source>
</evidence>
<dbReference type="Proteomes" id="UP000438182">
    <property type="component" value="Unassembled WGS sequence"/>
</dbReference>
<reference evidence="9 10" key="1">
    <citation type="submission" date="2019-12" db="EMBL/GenBank/DDBJ databases">
        <authorList>
            <person name="Kim Y.S."/>
        </authorList>
    </citation>
    <scope>NUCLEOTIDE SEQUENCE [LARGE SCALE GENOMIC DNA]</scope>
    <source>
        <strain evidence="9 10">MMS17-SY077</strain>
    </source>
</reference>
<evidence type="ECO:0000256" key="5">
    <source>
        <dbReference type="ARBA" id="ARBA00022989"/>
    </source>
</evidence>
<dbReference type="Gene3D" id="3.30.70.1450">
    <property type="entry name" value="Regulator of K+ conductance, C-terminal domain"/>
    <property type="match status" value="1"/>
</dbReference>
<dbReference type="EMBL" id="WSTA01000057">
    <property type="protein sequence ID" value="MWB99357.1"/>
    <property type="molecule type" value="Genomic_DNA"/>
</dbReference>
<protein>
    <submittedName>
        <fullName evidence="9">TRAP transporter large permease subunit</fullName>
    </submittedName>
</protein>